<dbReference type="AlphaFoldDB" id="A0A1H8IVG1"/>
<reference evidence="1 2" key="1">
    <citation type="submission" date="2016-10" db="EMBL/GenBank/DDBJ databases">
        <authorList>
            <person name="de Groot N.N."/>
        </authorList>
    </citation>
    <scope>NUCLEOTIDE SEQUENCE [LARGE SCALE GENOMIC DNA]</scope>
    <source>
        <strain evidence="1 2">Nl18</strain>
    </source>
</reference>
<protein>
    <submittedName>
        <fullName evidence="1">Uncharacterized protein</fullName>
    </submittedName>
</protein>
<evidence type="ECO:0000313" key="2">
    <source>
        <dbReference type="Proteomes" id="UP000183898"/>
    </source>
</evidence>
<proteinExistence type="predicted"/>
<dbReference type="Proteomes" id="UP000183898">
    <property type="component" value="Unassembled WGS sequence"/>
</dbReference>
<gene>
    <name evidence="1" type="ORF">SAMN05216404_106175</name>
</gene>
<accession>A0A1H8IVG1</accession>
<dbReference type="RefSeq" id="WP_074746350.1">
    <property type="nucleotide sequence ID" value="NZ_FOCT01000006.1"/>
</dbReference>
<name>A0A1H8IVG1_9PROT</name>
<sequence>MSAISGTRRALKELVDGTIRVQIDIDPRFKTQFHQMFPNIDMPVAIAPLVSDFERQEEEKPKGGPLCRLAGIWCKDEDFQEWLYMAYNDGVPVDEEEAADWIRVTCGVASRSELDHNEAAAVKFQERIRAPYMEWMKTRK</sequence>
<organism evidence="1 2">
    <name type="scientific">Nitrosospira multiformis</name>
    <dbReference type="NCBI Taxonomy" id="1231"/>
    <lineage>
        <taxon>Bacteria</taxon>
        <taxon>Pseudomonadati</taxon>
        <taxon>Pseudomonadota</taxon>
        <taxon>Betaproteobacteria</taxon>
        <taxon>Nitrosomonadales</taxon>
        <taxon>Nitrosomonadaceae</taxon>
        <taxon>Nitrosospira</taxon>
    </lineage>
</organism>
<evidence type="ECO:0000313" key="1">
    <source>
        <dbReference type="EMBL" id="SEN71688.1"/>
    </source>
</evidence>
<dbReference type="EMBL" id="FOCT01000006">
    <property type="protein sequence ID" value="SEN71688.1"/>
    <property type="molecule type" value="Genomic_DNA"/>
</dbReference>